<evidence type="ECO:0000313" key="3">
    <source>
        <dbReference type="EMBL" id="RJE82018.1"/>
    </source>
</evidence>
<dbReference type="GO" id="GO:0080120">
    <property type="term" value="P:CAAX-box protein maturation"/>
    <property type="evidence" value="ECO:0007669"/>
    <property type="project" value="UniProtKB-ARBA"/>
</dbReference>
<dbReference type="InterPro" id="IPR003675">
    <property type="entry name" value="Rce1/LyrA-like_dom"/>
</dbReference>
<protein>
    <submittedName>
        <fullName evidence="3">CPBP family intramembrane metalloprotease</fullName>
    </submittedName>
</protein>
<feature type="transmembrane region" description="Helical" evidence="1">
    <location>
        <begin position="82"/>
        <end position="105"/>
    </location>
</feature>
<dbReference type="InterPro" id="IPR052710">
    <property type="entry name" value="CAAX_protease"/>
</dbReference>
<keyword evidence="3" id="KW-0645">Protease</keyword>
<keyword evidence="3" id="KW-0482">Metalloprotease</keyword>
<dbReference type="Proteomes" id="UP000284202">
    <property type="component" value="Unassembled WGS sequence"/>
</dbReference>
<dbReference type="AlphaFoldDB" id="A0A418SM30"/>
<dbReference type="PANTHER" id="PTHR36435">
    <property type="entry name" value="SLR1288 PROTEIN"/>
    <property type="match status" value="1"/>
</dbReference>
<evidence type="ECO:0000313" key="4">
    <source>
        <dbReference type="Proteomes" id="UP000284202"/>
    </source>
</evidence>
<organism evidence="3 4">
    <name type="scientific">Paracoccus onubensis</name>
    <dbReference type="NCBI Taxonomy" id="1675788"/>
    <lineage>
        <taxon>Bacteria</taxon>
        <taxon>Pseudomonadati</taxon>
        <taxon>Pseudomonadota</taxon>
        <taxon>Alphaproteobacteria</taxon>
        <taxon>Rhodobacterales</taxon>
        <taxon>Paracoccaceae</taxon>
        <taxon>Paracoccus</taxon>
    </lineage>
</organism>
<keyword evidence="1" id="KW-0812">Transmembrane</keyword>
<feature type="transmembrane region" description="Helical" evidence="1">
    <location>
        <begin position="159"/>
        <end position="190"/>
    </location>
</feature>
<evidence type="ECO:0000256" key="1">
    <source>
        <dbReference type="SAM" id="Phobius"/>
    </source>
</evidence>
<gene>
    <name evidence="3" type="ORF">D3P04_21925</name>
</gene>
<evidence type="ECO:0000259" key="2">
    <source>
        <dbReference type="Pfam" id="PF02517"/>
    </source>
</evidence>
<accession>A0A418SM30</accession>
<keyword evidence="3" id="KW-0378">Hydrolase</keyword>
<dbReference type="GO" id="GO:0006508">
    <property type="term" value="P:proteolysis"/>
    <property type="evidence" value="ECO:0007669"/>
    <property type="project" value="UniProtKB-KW"/>
</dbReference>
<name>A0A418SM30_9RHOB</name>
<comment type="caution">
    <text evidence="3">The sequence shown here is derived from an EMBL/GenBank/DDBJ whole genome shotgun (WGS) entry which is preliminary data.</text>
</comment>
<dbReference type="EMBL" id="QZCG01000021">
    <property type="protein sequence ID" value="RJE82018.1"/>
    <property type="molecule type" value="Genomic_DNA"/>
</dbReference>
<dbReference type="Pfam" id="PF02517">
    <property type="entry name" value="Rce1-like"/>
    <property type="match status" value="1"/>
</dbReference>
<keyword evidence="4" id="KW-1185">Reference proteome</keyword>
<sequence length="227" mass="23683">MRTGFVPAVPGWPEIFLGLVSIFVVAIGGGIGLVRLNLDPVVLGLILTALSGVGGMAGFFAAFLLRIRCWAAFGVRRATWRWIAAGAGIGVLAFFAKSLAILAYASLTGDNRTIQDVYATGASGGVWTMIAATFFLSIVTPIGEEFLFRGVITTALLRYGAFIGVGGGTLIFAIFHGINMVFSAAVVAGLAAGEVFRRSGSIWPAVTVHFVINLPTIPLMILTGTGT</sequence>
<proteinExistence type="predicted"/>
<reference evidence="4" key="1">
    <citation type="submission" date="2018-09" db="EMBL/GenBank/DDBJ databases">
        <title>Acidovorax cavernicola nov. sp. isolated from Gruta de las Maravillas (Aracena, Spain).</title>
        <authorList>
            <person name="Jurado V."/>
            <person name="Gutierrez-Patricio S."/>
            <person name="Gonzalez-Pimentel J.L."/>
            <person name="Miller A.Z."/>
            <person name="Laiz L."/>
            <person name="Saiz-Jimenez C."/>
        </authorList>
    </citation>
    <scope>NUCLEOTIDE SEQUENCE [LARGE SCALE GENOMIC DNA]</scope>
    <source>
        <strain evidence="4">1011MAR3C25</strain>
    </source>
</reference>
<feature type="transmembrane region" description="Helical" evidence="1">
    <location>
        <begin position="117"/>
        <end position="139"/>
    </location>
</feature>
<dbReference type="PANTHER" id="PTHR36435:SF1">
    <property type="entry name" value="CAAX AMINO TERMINAL PROTEASE FAMILY PROTEIN"/>
    <property type="match status" value="1"/>
</dbReference>
<feature type="transmembrane region" description="Helical" evidence="1">
    <location>
        <begin position="41"/>
        <end position="62"/>
    </location>
</feature>
<keyword evidence="1" id="KW-0472">Membrane</keyword>
<feature type="transmembrane region" description="Helical" evidence="1">
    <location>
        <begin position="202"/>
        <end position="222"/>
    </location>
</feature>
<feature type="domain" description="CAAX prenyl protease 2/Lysostaphin resistance protein A-like" evidence="2">
    <location>
        <begin position="128"/>
        <end position="214"/>
    </location>
</feature>
<dbReference type="GO" id="GO:0008237">
    <property type="term" value="F:metallopeptidase activity"/>
    <property type="evidence" value="ECO:0007669"/>
    <property type="project" value="UniProtKB-KW"/>
</dbReference>
<dbReference type="OrthoDB" id="193898at2"/>
<feature type="transmembrane region" description="Helical" evidence="1">
    <location>
        <begin position="15"/>
        <end position="34"/>
    </location>
</feature>
<dbReference type="GO" id="GO:0004175">
    <property type="term" value="F:endopeptidase activity"/>
    <property type="evidence" value="ECO:0007669"/>
    <property type="project" value="UniProtKB-ARBA"/>
</dbReference>
<keyword evidence="1" id="KW-1133">Transmembrane helix</keyword>